<evidence type="ECO:0000313" key="1">
    <source>
        <dbReference type="EMBL" id="KAF0914940.1"/>
    </source>
</evidence>
<dbReference type="EMBL" id="SPHZ02000006">
    <property type="protein sequence ID" value="KAF0914940.1"/>
    <property type="molecule type" value="Genomic_DNA"/>
</dbReference>
<reference evidence="1 2" key="1">
    <citation type="submission" date="2019-11" db="EMBL/GenBank/DDBJ databases">
        <title>Whole genome sequence of Oryza granulata.</title>
        <authorList>
            <person name="Li W."/>
        </authorList>
    </citation>
    <scope>NUCLEOTIDE SEQUENCE [LARGE SCALE GENOMIC DNA]</scope>
    <source>
        <strain evidence="2">cv. Menghai</strain>
        <tissue evidence="1">Leaf</tissue>
    </source>
</reference>
<name>A0A6G1DR02_9ORYZ</name>
<keyword evidence="2" id="KW-1185">Reference proteome</keyword>
<protein>
    <submittedName>
        <fullName evidence="1">Uncharacterized protein</fullName>
    </submittedName>
</protein>
<accession>A0A6G1DR02</accession>
<organism evidence="1 2">
    <name type="scientific">Oryza meyeriana var. granulata</name>
    <dbReference type="NCBI Taxonomy" id="110450"/>
    <lineage>
        <taxon>Eukaryota</taxon>
        <taxon>Viridiplantae</taxon>
        <taxon>Streptophyta</taxon>
        <taxon>Embryophyta</taxon>
        <taxon>Tracheophyta</taxon>
        <taxon>Spermatophyta</taxon>
        <taxon>Magnoliopsida</taxon>
        <taxon>Liliopsida</taxon>
        <taxon>Poales</taxon>
        <taxon>Poaceae</taxon>
        <taxon>BOP clade</taxon>
        <taxon>Oryzoideae</taxon>
        <taxon>Oryzeae</taxon>
        <taxon>Oryzinae</taxon>
        <taxon>Oryza</taxon>
        <taxon>Oryza meyeriana</taxon>
    </lineage>
</organism>
<dbReference type="AlphaFoldDB" id="A0A6G1DR02"/>
<sequence>MSDAGSPFFHIQRASLSSMSSLLRPRSVLGLDHSETKPKGKTTLLERSCVVSSAMAADRSSPPPVRAWVEQAPQEAPSVAVLLPVPCPRVLPHVGAQLPPT</sequence>
<dbReference type="Proteomes" id="UP000479710">
    <property type="component" value="Unassembled WGS sequence"/>
</dbReference>
<evidence type="ECO:0000313" key="2">
    <source>
        <dbReference type="Proteomes" id="UP000479710"/>
    </source>
</evidence>
<proteinExistence type="predicted"/>
<gene>
    <name evidence="1" type="ORF">E2562_032850</name>
</gene>
<comment type="caution">
    <text evidence="1">The sequence shown here is derived from an EMBL/GenBank/DDBJ whole genome shotgun (WGS) entry which is preliminary data.</text>
</comment>